<gene>
    <name evidence="3" type="ORF">Adt_48730</name>
</gene>
<protein>
    <submittedName>
        <fullName evidence="3">Cupredoxin superfamily protein</fullName>
    </submittedName>
</protein>
<proteinExistence type="predicted"/>
<feature type="domain" description="Phytocyanin" evidence="2">
    <location>
        <begin position="1"/>
        <end position="102"/>
    </location>
</feature>
<dbReference type="InterPro" id="IPR003245">
    <property type="entry name" value="Phytocyanin_dom"/>
</dbReference>
<dbReference type="SUPFAM" id="SSF49503">
    <property type="entry name" value="Cupredoxins"/>
    <property type="match status" value="1"/>
</dbReference>
<organism evidence="3 4">
    <name type="scientific">Abeliophyllum distichum</name>
    <dbReference type="NCBI Taxonomy" id="126358"/>
    <lineage>
        <taxon>Eukaryota</taxon>
        <taxon>Viridiplantae</taxon>
        <taxon>Streptophyta</taxon>
        <taxon>Embryophyta</taxon>
        <taxon>Tracheophyta</taxon>
        <taxon>Spermatophyta</taxon>
        <taxon>Magnoliopsida</taxon>
        <taxon>eudicotyledons</taxon>
        <taxon>Gunneridae</taxon>
        <taxon>Pentapetalae</taxon>
        <taxon>asterids</taxon>
        <taxon>lamiids</taxon>
        <taxon>Lamiales</taxon>
        <taxon>Oleaceae</taxon>
        <taxon>Forsythieae</taxon>
        <taxon>Abeliophyllum</taxon>
    </lineage>
</organism>
<sequence length="152" mass="16582">MSLAMTILFLPKQIWLCPCYMAWPIQKIEPGLARVFEYDTRYHNVLQVGSRDFHSCNSASVIATFSAGNDSITINSSGHYYSICGLTCHCDAGQKVDIRVLKPTGSPIEPPNNLVGSLNGPMASSPFQKSVKSLRNIGLMLITLGLCVNGFI</sequence>
<keyword evidence="4" id="KW-1185">Reference proteome</keyword>
<dbReference type="Pfam" id="PF02298">
    <property type="entry name" value="Cu_bind_like"/>
    <property type="match status" value="1"/>
</dbReference>
<name>A0ABD1NQ69_9LAMI</name>
<keyword evidence="1" id="KW-0732">Signal</keyword>
<evidence type="ECO:0000256" key="1">
    <source>
        <dbReference type="SAM" id="SignalP"/>
    </source>
</evidence>
<dbReference type="InterPro" id="IPR039391">
    <property type="entry name" value="Phytocyanin-like"/>
</dbReference>
<reference evidence="4" key="1">
    <citation type="submission" date="2024-07" db="EMBL/GenBank/DDBJ databases">
        <title>Two chromosome-level genome assemblies of Korean endemic species Abeliophyllum distichum and Forsythia ovata (Oleaceae).</title>
        <authorList>
            <person name="Jang H."/>
        </authorList>
    </citation>
    <scope>NUCLEOTIDE SEQUENCE [LARGE SCALE GENOMIC DNA]</scope>
</reference>
<feature type="chain" id="PRO_5044804480" evidence="1">
    <location>
        <begin position="17"/>
        <end position="152"/>
    </location>
</feature>
<accession>A0ABD1NQ69</accession>
<dbReference type="AlphaFoldDB" id="A0ABD1NQ69"/>
<dbReference type="PANTHER" id="PTHR33021:SF339">
    <property type="entry name" value="OS07G0570600 PROTEIN"/>
    <property type="match status" value="1"/>
</dbReference>
<dbReference type="PROSITE" id="PS51485">
    <property type="entry name" value="PHYTOCYANIN"/>
    <property type="match status" value="1"/>
</dbReference>
<evidence type="ECO:0000259" key="2">
    <source>
        <dbReference type="PROSITE" id="PS51485"/>
    </source>
</evidence>
<dbReference type="InterPro" id="IPR008972">
    <property type="entry name" value="Cupredoxin"/>
</dbReference>
<dbReference type="Gene3D" id="2.60.40.420">
    <property type="entry name" value="Cupredoxins - blue copper proteins"/>
    <property type="match status" value="1"/>
</dbReference>
<evidence type="ECO:0000313" key="4">
    <source>
        <dbReference type="Proteomes" id="UP001604336"/>
    </source>
</evidence>
<dbReference type="PANTHER" id="PTHR33021">
    <property type="entry name" value="BLUE COPPER PROTEIN"/>
    <property type="match status" value="1"/>
</dbReference>
<feature type="signal peptide" evidence="1">
    <location>
        <begin position="1"/>
        <end position="16"/>
    </location>
</feature>
<evidence type="ECO:0000313" key="3">
    <source>
        <dbReference type="EMBL" id="KAL2453767.1"/>
    </source>
</evidence>
<dbReference type="EMBL" id="JBFOLK010000572">
    <property type="protein sequence ID" value="KAL2453767.1"/>
    <property type="molecule type" value="Genomic_DNA"/>
</dbReference>
<comment type="caution">
    <text evidence="3">The sequence shown here is derived from an EMBL/GenBank/DDBJ whole genome shotgun (WGS) entry which is preliminary data.</text>
</comment>
<dbReference type="Proteomes" id="UP001604336">
    <property type="component" value="Unassembled WGS sequence"/>
</dbReference>